<sequence>MRKQQMTVAAVQMNCDLENWEANTKKAGRLIEEAVKQGAEFIVLPELFNTGYRVEENDSILAESIPGKTSHWMTDIAQEHSITLVACYMEKSEDKVYDVAVAADETGVIGRYRKTYLWDREKERFSFGHSDLEPFNIDGDVQVGLQICYEVGFPEPSRLLTLNGADIIVYPSAFGKARSHVWDIATRARAIENGIFVIAANRTGTEKSETVFGGKSRIVSPSGDVLQEATREDDVIVATINLADVDKQRRRIPYLEDLDTRLYNETRLVAKERREN</sequence>
<keyword evidence="4" id="KW-1185">Reference proteome</keyword>
<gene>
    <name evidence="3" type="ORF">SAMN05192532_102322</name>
</gene>
<dbReference type="EMBL" id="FONT01000002">
    <property type="protein sequence ID" value="SFE55916.1"/>
    <property type="molecule type" value="Genomic_DNA"/>
</dbReference>
<evidence type="ECO:0000313" key="3">
    <source>
        <dbReference type="EMBL" id="SFE55916.1"/>
    </source>
</evidence>
<dbReference type="GO" id="GO:0016787">
    <property type="term" value="F:hydrolase activity"/>
    <property type="evidence" value="ECO:0007669"/>
    <property type="project" value="UniProtKB-KW"/>
</dbReference>
<dbReference type="OrthoDB" id="9811121at2"/>
<dbReference type="PROSITE" id="PS50263">
    <property type="entry name" value="CN_HYDROLASE"/>
    <property type="match status" value="1"/>
</dbReference>
<reference evidence="3 4" key="1">
    <citation type="submission" date="2016-10" db="EMBL/GenBank/DDBJ databases">
        <authorList>
            <person name="de Groot N.N."/>
        </authorList>
    </citation>
    <scope>NUCLEOTIDE SEQUENCE [LARGE SCALE GENOMIC DNA]</scope>
    <source>
        <strain evidence="3 4">DSM 23995</strain>
    </source>
</reference>
<dbReference type="CDD" id="cd07197">
    <property type="entry name" value="nitrilase"/>
    <property type="match status" value="1"/>
</dbReference>
<dbReference type="AlphaFoldDB" id="A0A1I2BIF1"/>
<dbReference type="Pfam" id="PF00795">
    <property type="entry name" value="CN_hydrolase"/>
    <property type="match status" value="1"/>
</dbReference>
<dbReference type="RefSeq" id="WP_091658731.1">
    <property type="nucleotide sequence ID" value="NZ_FONT01000002.1"/>
</dbReference>
<comment type="similarity">
    <text evidence="1">Belongs to the carbon-nitrogen hydrolase superfamily. NIT1/NIT2 family.</text>
</comment>
<dbReference type="Gene3D" id="3.60.110.10">
    <property type="entry name" value="Carbon-nitrogen hydrolase"/>
    <property type="match status" value="1"/>
</dbReference>
<keyword evidence="3" id="KW-0378">Hydrolase</keyword>
<evidence type="ECO:0000256" key="1">
    <source>
        <dbReference type="ARBA" id="ARBA00010613"/>
    </source>
</evidence>
<dbReference type="InterPro" id="IPR003010">
    <property type="entry name" value="C-N_Hydrolase"/>
</dbReference>
<dbReference type="PANTHER" id="PTHR23088:SF27">
    <property type="entry name" value="DEAMINATED GLUTATHIONE AMIDASE"/>
    <property type="match status" value="1"/>
</dbReference>
<protein>
    <submittedName>
        <fullName evidence="3">Predicted amidohydrolase</fullName>
    </submittedName>
</protein>
<dbReference type="InterPro" id="IPR036526">
    <property type="entry name" value="C-N_Hydrolase_sf"/>
</dbReference>
<dbReference type="SUPFAM" id="SSF56317">
    <property type="entry name" value="Carbon-nitrogen hydrolase"/>
    <property type="match status" value="1"/>
</dbReference>
<organism evidence="3 4">
    <name type="scientific">Alteribacillus iranensis</name>
    <dbReference type="NCBI Taxonomy" id="930128"/>
    <lineage>
        <taxon>Bacteria</taxon>
        <taxon>Bacillati</taxon>
        <taxon>Bacillota</taxon>
        <taxon>Bacilli</taxon>
        <taxon>Bacillales</taxon>
        <taxon>Bacillaceae</taxon>
        <taxon>Alteribacillus</taxon>
    </lineage>
</organism>
<dbReference type="Proteomes" id="UP000199516">
    <property type="component" value="Unassembled WGS sequence"/>
</dbReference>
<accession>A0A1I2BIF1</accession>
<feature type="domain" description="CN hydrolase" evidence="2">
    <location>
        <begin position="6"/>
        <end position="242"/>
    </location>
</feature>
<dbReference type="PANTHER" id="PTHR23088">
    <property type="entry name" value="NITRILASE-RELATED"/>
    <property type="match status" value="1"/>
</dbReference>
<proteinExistence type="inferred from homology"/>
<evidence type="ECO:0000313" key="4">
    <source>
        <dbReference type="Proteomes" id="UP000199516"/>
    </source>
</evidence>
<evidence type="ECO:0000259" key="2">
    <source>
        <dbReference type="PROSITE" id="PS50263"/>
    </source>
</evidence>
<dbReference type="STRING" id="930128.SAMN05192532_102322"/>
<name>A0A1I2BIF1_9BACI</name>